<dbReference type="InterPro" id="IPR027417">
    <property type="entry name" value="P-loop_NTPase"/>
</dbReference>
<feature type="repeat" description="WD" evidence="3">
    <location>
        <begin position="926"/>
        <end position="967"/>
    </location>
</feature>
<keyword evidence="1 3" id="KW-0853">WD repeat</keyword>
<feature type="repeat" description="WD" evidence="3">
    <location>
        <begin position="1098"/>
        <end position="1139"/>
    </location>
</feature>
<feature type="repeat" description="WD" evidence="3">
    <location>
        <begin position="1393"/>
        <end position="1433"/>
    </location>
</feature>
<dbReference type="SMART" id="SM00320">
    <property type="entry name" value="WD40"/>
    <property type="match status" value="14"/>
</dbReference>
<feature type="repeat" description="WD" evidence="3">
    <location>
        <begin position="1475"/>
        <end position="1516"/>
    </location>
</feature>
<protein>
    <submittedName>
        <fullName evidence="6">PD40 domain-containing protein</fullName>
    </submittedName>
</protein>
<dbReference type="Pfam" id="PF20703">
    <property type="entry name" value="nSTAND1"/>
    <property type="match status" value="1"/>
</dbReference>
<feature type="repeat" description="WD" evidence="3">
    <location>
        <begin position="1014"/>
        <end position="1055"/>
    </location>
</feature>
<dbReference type="Gene3D" id="2.130.10.10">
    <property type="entry name" value="YVTN repeat-like/Quinoprotein amine dehydrogenase"/>
    <property type="match status" value="5"/>
</dbReference>
<feature type="repeat" description="WD" evidence="3">
    <location>
        <begin position="1224"/>
        <end position="1266"/>
    </location>
</feature>
<dbReference type="PROSITE" id="PS00678">
    <property type="entry name" value="WD_REPEATS_1"/>
    <property type="match status" value="9"/>
</dbReference>
<dbReference type="SUPFAM" id="SSF50978">
    <property type="entry name" value="WD40 repeat-like"/>
    <property type="match status" value="2"/>
</dbReference>
<evidence type="ECO:0000259" key="5">
    <source>
        <dbReference type="Pfam" id="PF20703"/>
    </source>
</evidence>
<keyword evidence="7" id="KW-1185">Reference proteome</keyword>
<dbReference type="PANTHER" id="PTHR22847">
    <property type="entry name" value="WD40 REPEAT PROTEIN"/>
    <property type="match status" value="1"/>
</dbReference>
<keyword evidence="2" id="KW-0677">Repeat</keyword>
<gene>
    <name evidence="6" type="ORF">H6H03_29840</name>
</gene>
<proteinExistence type="predicted"/>
<dbReference type="CDD" id="cd00200">
    <property type="entry name" value="WD40"/>
    <property type="match status" value="2"/>
</dbReference>
<dbReference type="PROSITE" id="PS50294">
    <property type="entry name" value="WD_REPEATS_REGION"/>
    <property type="match status" value="12"/>
</dbReference>
<dbReference type="Proteomes" id="UP000637383">
    <property type="component" value="Unassembled WGS sequence"/>
</dbReference>
<dbReference type="InterPro" id="IPR049052">
    <property type="entry name" value="nSTAND1"/>
</dbReference>
<feature type="repeat" description="WD" evidence="3">
    <location>
        <begin position="1309"/>
        <end position="1350"/>
    </location>
</feature>
<evidence type="ECO:0000259" key="4">
    <source>
        <dbReference type="Pfam" id="PF12770"/>
    </source>
</evidence>
<organism evidence="6 7">
    <name type="scientific">Nostoc paludosum FACHB-159</name>
    <dbReference type="NCBI Taxonomy" id="2692908"/>
    <lineage>
        <taxon>Bacteria</taxon>
        <taxon>Bacillati</taxon>
        <taxon>Cyanobacteriota</taxon>
        <taxon>Cyanophyceae</taxon>
        <taxon>Nostocales</taxon>
        <taxon>Nostocaceae</taxon>
        <taxon>Nostoc</taxon>
    </lineage>
</organism>
<feature type="domain" description="Novel STAND NTPase 1" evidence="5">
    <location>
        <begin position="370"/>
        <end position="779"/>
    </location>
</feature>
<dbReference type="RefSeq" id="WP_190958597.1">
    <property type="nucleotide sequence ID" value="NZ_JACJTU010000041.1"/>
</dbReference>
<dbReference type="InterPro" id="IPR019775">
    <property type="entry name" value="WD40_repeat_CS"/>
</dbReference>
<dbReference type="InterPro" id="IPR024983">
    <property type="entry name" value="CHAT_dom"/>
</dbReference>
<evidence type="ECO:0000256" key="2">
    <source>
        <dbReference type="ARBA" id="ARBA00022737"/>
    </source>
</evidence>
<dbReference type="InterPro" id="IPR020472">
    <property type="entry name" value="WD40_PAC1"/>
</dbReference>
<feature type="repeat" description="WD" evidence="3">
    <location>
        <begin position="1056"/>
        <end position="1097"/>
    </location>
</feature>
<evidence type="ECO:0000256" key="3">
    <source>
        <dbReference type="PROSITE-ProRule" id="PRU00221"/>
    </source>
</evidence>
<dbReference type="InterPro" id="IPR001680">
    <property type="entry name" value="WD40_rpt"/>
</dbReference>
<dbReference type="Gene3D" id="3.40.50.300">
    <property type="entry name" value="P-loop containing nucleotide triphosphate hydrolases"/>
    <property type="match status" value="1"/>
</dbReference>
<evidence type="ECO:0000313" key="7">
    <source>
        <dbReference type="Proteomes" id="UP000637383"/>
    </source>
</evidence>
<feature type="domain" description="CHAT" evidence="4">
    <location>
        <begin position="103"/>
        <end position="343"/>
    </location>
</feature>
<evidence type="ECO:0000313" key="6">
    <source>
        <dbReference type="EMBL" id="MBD2738040.1"/>
    </source>
</evidence>
<dbReference type="InterPro" id="IPR036322">
    <property type="entry name" value="WD40_repeat_dom_sf"/>
</dbReference>
<dbReference type="PROSITE" id="PS50082">
    <property type="entry name" value="WD_REPEATS_2"/>
    <property type="match status" value="14"/>
</dbReference>
<dbReference type="EMBL" id="JACJTU010000041">
    <property type="protein sequence ID" value="MBD2738040.1"/>
    <property type="molecule type" value="Genomic_DNA"/>
</dbReference>
<accession>A0ABR8KG62</accession>
<feature type="repeat" description="WD" evidence="3">
    <location>
        <begin position="1182"/>
        <end position="1223"/>
    </location>
</feature>
<feature type="repeat" description="WD" evidence="3">
    <location>
        <begin position="968"/>
        <end position="1010"/>
    </location>
</feature>
<sequence length="1549" mass="172120">MTKLVVLKLDGNLQQGVRVTLSIATEGVSPHKEITGNLPPIAPLQTTIDEWRSHYRSLGSSPRGIKAIKVTYDGSIAQKHEDCKNSATELQKQLNNWLLSESFRPIRESWLKELQEKELVRVLIRTSSQQLRQIPWHLWDLVEEYPNAELALSATDYQKPIIAKTPTKRDQVKILAILGNSTGIDIETDRKLLNSLPDADVTFLVQPQRHEINDSLWERPWDILFFAGHSQTVGDSGRIYINENKESLTTDDLKYGLKKAISNGLAVAIFNSCDGLGLASELETLHIPQIIVMREQVPDEVAQVFLKHFLEDFASDGKSLYQAAKEARLKLHGLEDKYPCASWLPVICQNTGATPPSWLDLGRRPTEISPYRGLFAFREEDAEFFFGRESFTQMLIDAVQNQPLVAVIGSSGSGKSSVVFAGLVKCLRDAGNCHIVDFRPGSRPLFNLATALVDQKETNFNRDYHQKGSQILPPVLSRTERLREIRNLASDLGQCENGLRDVVDDILSVDPNQRLLLVADQFEELYTLCRDAQERKAFLDRLLEAISSCGNFTFVITLRADFLGQALSYRPFADALQYADLKLGPMTDEEMQAAVEKPAALLGVTIEEGLVERILSTVSTEPGDLPLLEFALTQLWAKQLDAQLTHAAYDEIGGVEAALARYADEAYNKLNFEEKERAQRIFIQLVHPGEGTEDTRRVATRAEVGEENWDLVTRLADARLVVTGRDEKTGLETVEVVHEALIRSWGQLHQWMQLDRDFRQWQEQLRVAMRTWESSGCDEGALLRGKPLADAEYWQSQRFLELSSQERSFIGLSVELRERESKKQKRRRQFTILGLTGGLFVALGLAGLAGVGWWLTELQRQQTINGLIAASQELFDSNQEFDALLTCINAGKQLKQAAFGVNSDMQFRVKVALQQAIYGVKERNRLEGHKAGVFHITFSPDGRLLASGSRDTTIKLWDTATGKEIRILTGHKDTVTFVSFSPDGRLLVSASNSDKTVKLWDISTGKNIFTWNGYQSDGNGNKGVSFSPDGRLLAFGSTGNTIQLWDISTRRLIATFTGHRDTVNGVSFSPDGRLLASASGDATVKLWDIATGKQISTLTGHQAWVFGVSFSPDGRILASGADGGGIKLWDVATRKEIGNLFGFKGRVTNLSFSPSGQQLVASGFNNAIKLWNVATRQEISTLTGHRDNVNSVSFSPDGQWLASASSDHSIKLWYIAQRQEIKTLYGGNVNVSSVSFSPDGRLLASTSKEDNRVKLWDVVTYKEIPNNIQHSYWIESVSFSPDGRKLASGSWDNTVKLWNVATGKEIPSNMQHKGWVTSVSFSPDGKKLASASWDNTVKLWDVATGKELKTLLSHSSVVFSHSFSPDRRLLASASNDQTIKLWDVATGKKLDTLTGFKTERGSVSFSPDGRLLAFGGDKTIVLWDVATRKEIATLTGHKAEIYSISFSPDGRLLASASKDRNIILWDVTTRKEINLFNARAEIYSISFSPNGRQLASGSASGKVILWNLEKSNSTLEALLAQGCNWLHSYLENNPNVSDKQLCNGIDVAK</sequence>
<reference evidence="6 7" key="1">
    <citation type="journal article" date="2020" name="ISME J.">
        <title>Comparative genomics reveals insights into cyanobacterial evolution and habitat adaptation.</title>
        <authorList>
            <person name="Chen M.Y."/>
            <person name="Teng W.K."/>
            <person name="Zhao L."/>
            <person name="Hu C.X."/>
            <person name="Zhou Y.K."/>
            <person name="Han B.P."/>
            <person name="Song L.R."/>
            <person name="Shu W.S."/>
        </authorList>
    </citation>
    <scope>NUCLEOTIDE SEQUENCE [LARGE SCALE GENOMIC DNA]</scope>
    <source>
        <strain evidence="6 7">FACHB-159</strain>
    </source>
</reference>
<feature type="repeat" description="WD" evidence="3">
    <location>
        <begin position="1434"/>
        <end position="1475"/>
    </location>
</feature>
<feature type="repeat" description="WD" evidence="3">
    <location>
        <begin position="1140"/>
        <end position="1181"/>
    </location>
</feature>
<dbReference type="Pfam" id="PF12770">
    <property type="entry name" value="CHAT"/>
    <property type="match status" value="1"/>
</dbReference>
<feature type="repeat" description="WD" evidence="3">
    <location>
        <begin position="1351"/>
        <end position="1392"/>
    </location>
</feature>
<dbReference type="PANTHER" id="PTHR22847:SF637">
    <property type="entry name" value="WD REPEAT DOMAIN 5B"/>
    <property type="match status" value="1"/>
</dbReference>
<name>A0ABR8KG62_9NOSO</name>
<dbReference type="Pfam" id="PF00400">
    <property type="entry name" value="WD40"/>
    <property type="match status" value="14"/>
</dbReference>
<feature type="repeat" description="WD" evidence="3">
    <location>
        <begin position="1267"/>
        <end position="1308"/>
    </location>
</feature>
<comment type="caution">
    <text evidence="6">The sequence shown here is derived from an EMBL/GenBank/DDBJ whole genome shotgun (WGS) entry which is preliminary data.</text>
</comment>
<dbReference type="PRINTS" id="PR00320">
    <property type="entry name" value="GPROTEINBRPT"/>
</dbReference>
<dbReference type="InterPro" id="IPR015943">
    <property type="entry name" value="WD40/YVTN_repeat-like_dom_sf"/>
</dbReference>
<evidence type="ECO:0000256" key="1">
    <source>
        <dbReference type="ARBA" id="ARBA00022574"/>
    </source>
</evidence>
<dbReference type="SUPFAM" id="SSF52540">
    <property type="entry name" value="P-loop containing nucleoside triphosphate hydrolases"/>
    <property type="match status" value="1"/>
</dbReference>